<keyword evidence="4" id="KW-1185">Reference proteome</keyword>
<comment type="caution">
    <text evidence="3">The sequence shown here is derived from an EMBL/GenBank/DDBJ whole genome shotgun (WGS) entry which is preliminary data.</text>
</comment>
<protein>
    <recommendedName>
        <fullName evidence="2">NYN domain-containing protein</fullName>
    </recommendedName>
</protein>
<dbReference type="GO" id="GO:0004540">
    <property type="term" value="F:RNA nuclease activity"/>
    <property type="evidence" value="ECO:0007669"/>
    <property type="project" value="InterPro"/>
</dbReference>
<dbReference type="InterPro" id="IPR021139">
    <property type="entry name" value="NYN"/>
</dbReference>
<name>A0AAN6P8T6_9PEZI</name>
<feature type="domain" description="NYN" evidence="2">
    <location>
        <begin position="24"/>
        <end position="166"/>
    </location>
</feature>
<reference evidence="4" key="1">
    <citation type="journal article" date="2023" name="Mol. Phylogenet. Evol.">
        <title>Genome-scale phylogeny and comparative genomics of the fungal order Sordariales.</title>
        <authorList>
            <person name="Hensen N."/>
            <person name="Bonometti L."/>
            <person name="Westerberg I."/>
            <person name="Brannstrom I.O."/>
            <person name="Guillou S."/>
            <person name="Cros-Aarteil S."/>
            <person name="Calhoun S."/>
            <person name="Haridas S."/>
            <person name="Kuo A."/>
            <person name="Mondo S."/>
            <person name="Pangilinan J."/>
            <person name="Riley R."/>
            <person name="LaButti K."/>
            <person name="Andreopoulos B."/>
            <person name="Lipzen A."/>
            <person name="Chen C."/>
            <person name="Yan M."/>
            <person name="Daum C."/>
            <person name="Ng V."/>
            <person name="Clum A."/>
            <person name="Steindorff A."/>
            <person name="Ohm R.A."/>
            <person name="Martin F."/>
            <person name="Silar P."/>
            <person name="Natvig D.O."/>
            <person name="Lalanne C."/>
            <person name="Gautier V."/>
            <person name="Ament-Velasquez S.L."/>
            <person name="Kruys A."/>
            <person name="Hutchinson M.I."/>
            <person name="Powell A.J."/>
            <person name="Barry K."/>
            <person name="Miller A.N."/>
            <person name="Grigoriev I.V."/>
            <person name="Debuchy R."/>
            <person name="Gladieux P."/>
            <person name="Hiltunen Thoren M."/>
            <person name="Johannesson H."/>
        </authorList>
    </citation>
    <scope>NUCLEOTIDE SEQUENCE [LARGE SCALE GENOMIC DNA]</scope>
    <source>
        <strain evidence="4">CBS 284.82</strain>
    </source>
</reference>
<dbReference type="Gene3D" id="3.40.50.1010">
    <property type="entry name" value="5'-nuclease"/>
    <property type="match status" value="1"/>
</dbReference>
<evidence type="ECO:0000256" key="1">
    <source>
        <dbReference type="SAM" id="MobiDB-lite"/>
    </source>
</evidence>
<dbReference type="AlphaFoldDB" id="A0AAN6P8T6"/>
<dbReference type="Proteomes" id="UP001303115">
    <property type="component" value="Unassembled WGS sequence"/>
</dbReference>
<evidence type="ECO:0000259" key="2">
    <source>
        <dbReference type="Pfam" id="PF01936"/>
    </source>
</evidence>
<accession>A0AAN6P8T6</accession>
<sequence>MSTKKHPNGRHYGNIFIYIDNSNLWIQGQRTYAEKRGLDVSWDPTWRFDVGRLRDILLSNSGLRADEKTFDVKVDLYGSTPPPVDTVWKAIESHNVKVNTFERSSWTRREKQVDAELIADSIEQASEAYHKQMPTVFIIVSGDRDVRSAVVRITRKYHCQVHLWSWKNGLATVYKRNDEEIAQGLFEVHFLDDYLEKVGFHANIFRVDRAVINPHSIVVLDPLPKADKVEEFLKRLRTPVYRYEVVPKRADASSQDLAIIPAFAWSMESDKLRGLFMESKAKLEAKGLSVLSYLEYTQKYADRAGADKSLAISNRFDELPEDEGGEDEDGRDESEEDDNKNQESEVEDEWIEVNRGLDRKRGRLRKNEDNSRLRCRWRMYCSRALDCKYGHTKEEEEYFRVYGSRKAKKFQYCWREDCIKGRGCIFAHEVEELFCPTCGETGAHEMHDCPERYHVPSARRN</sequence>
<dbReference type="EMBL" id="MU854564">
    <property type="protein sequence ID" value="KAK4032917.1"/>
    <property type="molecule type" value="Genomic_DNA"/>
</dbReference>
<organism evidence="3 4">
    <name type="scientific">Parachaetomium inaequale</name>
    <dbReference type="NCBI Taxonomy" id="2588326"/>
    <lineage>
        <taxon>Eukaryota</taxon>
        <taxon>Fungi</taxon>
        <taxon>Dikarya</taxon>
        <taxon>Ascomycota</taxon>
        <taxon>Pezizomycotina</taxon>
        <taxon>Sordariomycetes</taxon>
        <taxon>Sordariomycetidae</taxon>
        <taxon>Sordariales</taxon>
        <taxon>Chaetomiaceae</taxon>
        <taxon>Parachaetomium</taxon>
    </lineage>
</organism>
<evidence type="ECO:0000313" key="3">
    <source>
        <dbReference type="EMBL" id="KAK4032917.1"/>
    </source>
</evidence>
<feature type="compositionally biased region" description="Acidic residues" evidence="1">
    <location>
        <begin position="319"/>
        <end position="349"/>
    </location>
</feature>
<evidence type="ECO:0000313" key="4">
    <source>
        <dbReference type="Proteomes" id="UP001303115"/>
    </source>
</evidence>
<dbReference type="Pfam" id="PF01936">
    <property type="entry name" value="NYN"/>
    <property type="match status" value="1"/>
</dbReference>
<proteinExistence type="predicted"/>
<feature type="region of interest" description="Disordered" evidence="1">
    <location>
        <begin position="315"/>
        <end position="349"/>
    </location>
</feature>
<gene>
    <name evidence="3" type="ORF">C8A01DRAFT_40628</name>
</gene>